<dbReference type="Pfam" id="PF00122">
    <property type="entry name" value="E1-E2_ATPase"/>
    <property type="match status" value="1"/>
</dbReference>
<evidence type="ECO:0000256" key="11">
    <source>
        <dbReference type="ARBA" id="ARBA00023136"/>
    </source>
</evidence>
<dbReference type="GO" id="GO:0016887">
    <property type="term" value="F:ATP hydrolysis activity"/>
    <property type="evidence" value="ECO:0007669"/>
    <property type="project" value="InterPro"/>
</dbReference>
<dbReference type="InterPro" id="IPR036412">
    <property type="entry name" value="HAD-like_sf"/>
</dbReference>
<dbReference type="NCBIfam" id="TIGR01494">
    <property type="entry name" value="ATPase_P-type"/>
    <property type="match status" value="1"/>
</dbReference>
<dbReference type="SUPFAM" id="SSF81653">
    <property type="entry name" value="Calcium ATPase, transduction domain A"/>
    <property type="match status" value="1"/>
</dbReference>
<feature type="region of interest" description="Disordered" evidence="13">
    <location>
        <begin position="1456"/>
        <end position="1476"/>
    </location>
</feature>
<keyword evidence="6" id="KW-0547">Nucleotide-binding</keyword>
<dbReference type="GO" id="GO:0019829">
    <property type="term" value="F:ATPase-coupled monoatomic cation transmembrane transporter activity"/>
    <property type="evidence" value="ECO:0007669"/>
    <property type="project" value="TreeGrafter"/>
</dbReference>
<dbReference type="GO" id="GO:0005524">
    <property type="term" value="F:ATP binding"/>
    <property type="evidence" value="ECO:0007669"/>
    <property type="project" value="UniProtKB-KW"/>
</dbReference>
<proteinExistence type="inferred from homology"/>
<dbReference type="Pfam" id="PF13246">
    <property type="entry name" value="Cation_ATPase"/>
    <property type="match status" value="1"/>
</dbReference>
<evidence type="ECO:0000256" key="13">
    <source>
        <dbReference type="SAM" id="MobiDB-lite"/>
    </source>
</evidence>
<dbReference type="PANTHER" id="PTHR45630:SF8">
    <property type="entry name" value="CATION-TRANSPORTING ATPASE"/>
    <property type="match status" value="1"/>
</dbReference>
<evidence type="ECO:0000256" key="3">
    <source>
        <dbReference type="ARBA" id="ARBA00022553"/>
    </source>
</evidence>
<protein>
    <recommendedName>
        <fullName evidence="19">Cation-transporting ATPase</fullName>
    </recommendedName>
</protein>
<keyword evidence="18" id="KW-1185">Reference proteome</keyword>
<evidence type="ECO:0008006" key="19">
    <source>
        <dbReference type="Google" id="ProtNLM"/>
    </source>
</evidence>
<dbReference type="InterPro" id="IPR006544">
    <property type="entry name" value="P-type_TPase_V"/>
</dbReference>
<dbReference type="PROSITE" id="PS00154">
    <property type="entry name" value="ATPASE_E1_E2"/>
    <property type="match status" value="1"/>
</dbReference>
<evidence type="ECO:0000259" key="15">
    <source>
        <dbReference type="Pfam" id="PF00122"/>
    </source>
</evidence>
<evidence type="ECO:0000256" key="9">
    <source>
        <dbReference type="ARBA" id="ARBA00022967"/>
    </source>
</evidence>
<dbReference type="SFLD" id="SFLDF00027">
    <property type="entry name" value="p-type_atpase"/>
    <property type="match status" value="1"/>
</dbReference>
<keyword evidence="10 14" id="KW-1133">Transmembrane helix</keyword>
<dbReference type="SUPFAM" id="SSF56784">
    <property type="entry name" value="HAD-like"/>
    <property type="match status" value="1"/>
</dbReference>
<keyword evidence="4 14" id="KW-0812">Transmembrane</keyword>
<dbReference type="InterPro" id="IPR059000">
    <property type="entry name" value="ATPase_P-type_domA"/>
</dbReference>
<feature type="transmembrane region" description="Helical" evidence="14">
    <location>
        <begin position="566"/>
        <end position="586"/>
    </location>
</feature>
<dbReference type="Gene3D" id="2.70.150.10">
    <property type="entry name" value="Calcium-transporting ATPase, cytoplasmic transduction domain A"/>
    <property type="match status" value="2"/>
</dbReference>
<feature type="transmembrane region" description="Helical" evidence="14">
    <location>
        <begin position="1372"/>
        <end position="1392"/>
    </location>
</feature>
<evidence type="ECO:0000256" key="6">
    <source>
        <dbReference type="ARBA" id="ARBA00022741"/>
    </source>
</evidence>
<evidence type="ECO:0000256" key="10">
    <source>
        <dbReference type="ARBA" id="ARBA00022989"/>
    </source>
</evidence>
<feature type="transmembrane region" description="Helical" evidence="14">
    <location>
        <begin position="606"/>
        <end position="628"/>
    </location>
</feature>
<dbReference type="GO" id="GO:0046872">
    <property type="term" value="F:metal ion binding"/>
    <property type="evidence" value="ECO:0007669"/>
    <property type="project" value="UniProtKB-KW"/>
</dbReference>
<comment type="subcellular location">
    <subcellularLocation>
        <location evidence="1">Membrane</location>
        <topology evidence="1">Multi-pass membrane protein</topology>
    </subcellularLocation>
</comment>
<accession>A0AAD5T5F4</accession>
<dbReference type="SFLD" id="SFLDG00002">
    <property type="entry name" value="C1.7:_P-type_atpase_like"/>
    <property type="match status" value="1"/>
</dbReference>
<dbReference type="SUPFAM" id="SSF81665">
    <property type="entry name" value="Calcium ATPase, transmembrane domain M"/>
    <property type="match status" value="1"/>
</dbReference>
<feature type="transmembrane region" description="Helical" evidence="14">
    <location>
        <begin position="1295"/>
        <end position="1317"/>
    </location>
</feature>
<feature type="transmembrane region" description="Helical" evidence="14">
    <location>
        <begin position="1342"/>
        <end position="1360"/>
    </location>
</feature>
<dbReference type="PRINTS" id="PR00119">
    <property type="entry name" value="CATATPASE"/>
</dbReference>
<dbReference type="GO" id="GO:0006874">
    <property type="term" value="P:intracellular calcium ion homeostasis"/>
    <property type="evidence" value="ECO:0007669"/>
    <property type="project" value="TreeGrafter"/>
</dbReference>
<keyword evidence="9" id="KW-1278">Translocase</keyword>
<dbReference type="Proteomes" id="UP001211907">
    <property type="component" value="Unassembled WGS sequence"/>
</dbReference>
<comment type="caution">
    <text evidence="17">The sequence shown here is derived from an EMBL/GenBank/DDBJ whole genome shotgun (WGS) entry which is preliminary data.</text>
</comment>
<dbReference type="SFLD" id="SFLDS00003">
    <property type="entry name" value="Haloacid_Dehalogenase"/>
    <property type="match status" value="1"/>
</dbReference>
<comment type="catalytic activity">
    <reaction evidence="12">
        <text>ATP + H2O = ADP + phosphate + H(+)</text>
        <dbReference type="Rhea" id="RHEA:13065"/>
        <dbReference type="ChEBI" id="CHEBI:15377"/>
        <dbReference type="ChEBI" id="CHEBI:15378"/>
        <dbReference type="ChEBI" id="CHEBI:30616"/>
        <dbReference type="ChEBI" id="CHEBI:43474"/>
        <dbReference type="ChEBI" id="CHEBI:456216"/>
    </reaction>
</comment>
<evidence type="ECO:0000256" key="2">
    <source>
        <dbReference type="ARBA" id="ARBA00006000"/>
    </source>
</evidence>
<dbReference type="Gene3D" id="1.20.1110.10">
    <property type="entry name" value="Calcium-transporting ATPase, transmembrane domain"/>
    <property type="match status" value="1"/>
</dbReference>
<dbReference type="FunFam" id="1.20.1110.10:FF:000023">
    <property type="entry name" value="Cation-transporting ATPase"/>
    <property type="match status" value="1"/>
</dbReference>
<dbReference type="Gene3D" id="3.40.50.1000">
    <property type="entry name" value="HAD superfamily/HAD-like"/>
    <property type="match status" value="2"/>
</dbReference>
<evidence type="ECO:0000256" key="12">
    <source>
        <dbReference type="ARBA" id="ARBA00049360"/>
    </source>
</evidence>
<feature type="domain" description="P-type ATPase A" evidence="15">
    <location>
        <begin position="367"/>
        <end position="551"/>
    </location>
</feature>
<dbReference type="InterPro" id="IPR001757">
    <property type="entry name" value="P_typ_ATPase"/>
</dbReference>
<organism evidence="17 18">
    <name type="scientific">Physocladia obscura</name>
    <dbReference type="NCBI Taxonomy" id="109957"/>
    <lineage>
        <taxon>Eukaryota</taxon>
        <taxon>Fungi</taxon>
        <taxon>Fungi incertae sedis</taxon>
        <taxon>Chytridiomycota</taxon>
        <taxon>Chytridiomycota incertae sedis</taxon>
        <taxon>Chytridiomycetes</taxon>
        <taxon>Chytridiales</taxon>
        <taxon>Chytriomycetaceae</taxon>
        <taxon>Physocladia</taxon>
    </lineage>
</organism>
<keyword evidence="11 14" id="KW-0472">Membrane</keyword>
<dbReference type="Gene3D" id="3.40.1110.10">
    <property type="entry name" value="Calcium-transporting ATPase, cytoplasmic domain N"/>
    <property type="match status" value="1"/>
</dbReference>
<dbReference type="PANTHER" id="PTHR45630">
    <property type="entry name" value="CATION-TRANSPORTING ATPASE-RELATED"/>
    <property type="match status" value="1"/>
</dbReference>
<dbReference type="GO" id="GO:0140358">
    <property type="term" value="F:P-type transmembrane transporter activity"/>
    <property type="evidence" value="ECO:0007669"/>
    <property type="project" value="InterPro"/>
</dbReference>
<dbReference type="InterPro" id="IPR023298">
    <property type="entry name" value="ATPase_P-typ_TM_dom_sf"/>
</dbReference>
<name>A0AAD5T5F4_9FUNG</name>
<dbReference type="InterPro" id="IPR044492">
    <property type="entry name" value="P_typ_ATPase_HD_dom"/>
</dbReference>
<dbReference type="Pfam" id="PF00690">
    <property type="entry name" value="Cation_ATPase_N"/>
    <property type="match status" value="1"/>
</dbReference>
<dbReference type="EMBL" id="JADGJH010000339">
    <property type="protein sequence ID" value="KAJ3130905.1"/>
    <property type="molecule type" value="Genomic_DNA"/>
</dbReference>
<evidence type="ECO:0000256" key="1">
    <source>
        <dbReference type="ARBA" id="ARBA00004141"/>
    </source>
</evidence>
<keyword evidence="5" id="KW-0479">Metal-binding</keyword>
<feature type="transmembrane region" description="Helical" evidence="14">
    <location>
        <begin position="134"/>
        <end position="158"/>
    </location>
</feature>
<dbReference type="FunFam" id="3.40.50.1000:FF:000068">
    <property type="entry name" value="Cation-transporting ATPase"/>
    <property type="match status" value="1"/>
</dbReference>
<feature type="transmembrane region" description="Helical" evidence="14">
    <location>
        <begin position="1412"/>
        <end position="1436"/>
    </location>
</feature>
<evidence type="ECO:0000313" key="17">
    <source>
        <dbReference type="EMBL" id="KAJ3130905.1"/>
    </source>
</evidence>
<sequence>MNACLGQYTDEATRDEFRAEVYAMKGRKIAELQQQKFQKQQSAGAAEIGIRLMESNGSVFGGEAAEEEGLLGERGMGRDRVEQEAEDAPFEQDAVIDDIQEESTVHLSGMRVGDEPSLSASSSSSVRVRVRAHVLRLLACVFWAAVCVVSLGLVFPFLRQRIRAAFRMPNPCPLKFASSVRVSDPAFGHCQSLNVTESPSAARQLDIFPFSKLPDKNHVTDASNNSDYLNNPSLRLIRSFEYNRIKFIFNPLTCRFETILNWRDPNWGHAIDMAKGISSALADIRLSIFGPNKVDIPDTSLLEILVAEFANPLFVFQVLCIIQWFNDEYASYAWFIVLATTIAVASSYIELSEKTRLLQSMCQYKGSVCVKRDNVWHLIPIHDLVPGDIFEISGNNETSADSNKKANNNLFIPCDAVLIEGSCIINESMLTGESKPVSKSPISHDQLACLDFNEADPSNSRHVSPYFLFYGTTVVRSKGGGRGGVIDTSSFNSGLGLDLSSGSGSESLGWSSVSGSSSNWSSGSISNVHGGALAMVVRTGVNTTKGCLIRQLLFPKPHTLKYVQDSLTYILLMSVLAIIGAITTIYHFSHIDNYPWDVVILRTNDLFTIVVPSALPATIAIGVSFSITRLRKLGIYCMSAARVNVCGQIQVMCFDKTGTLTHEGLDILGFRCVVPATTVAAGTISDDGRINPAAATAARFTRIFQSADDAFYSTEKEFQNKSVSMNDDGGKYRSNKLSIEPTESIEYPKIIIAMASCHSIQVLDGELIGSPMELKMFELSGWEIEERGITVSDIQGFTSTVVRPSGNSDFKDALNESVRRAATTALNSPGQSFSDTDISDKSSVASVSDAASKVYMEVGVVRSFEFVSRLRRMSVVTRTVTFSRQSLHFMTNQTGGPDNLFGMLPKSSKEFNVYCKGAPEVIFSLCDPSSVPYDYARLLRRYAHHGYHVIAIATKSLKNISYLKLTRLKRHDIESNLTFLGFLVFENKAKPETPGVVEALHAAKIRQLMCTGDNILTAISVARETGIMSSSCRIFAPRFVSGDDDDGGSSRDGDAGVRGKDAVIVWEDVDQAENSKSNISMQLELDPVTLKPVIAIKTTAILDPDEPDYVTPERFVEVEIKEEYQLAVTGEVFAWMREHSDKMNTFFRMLLKAQVFARMSPEQKTLLVKSIQELGYCVGFCGDGANDWGALQAADVGVSLSPVEISVAAPFTSKFMSISCIVTLIQEGRAALSTSFGSCKFLIVNGLIQFSAVLLLYCIHNLFITVPVAVFMSESGPHELLDSKRPTSSLASKKVMFSIIGQSIIQAVLQCLIFFGIRTMPFYTVPDVDVSDDILRCYENSVVFLLITYQYLFVALVYCGGPPYRENIWKNAGRFIITFSILLGMSVYITIAPPDWVLELLDLVALPMQGRLFVLAFAAFDLLITSAAEIWVFPLLSDLVGWAMIEYASLEDHDDDHDNDGDIEAGSGGSGSGGMWLMESSRRFRREKAMRRKWRREGKLYKIVEQNMDA</sequence>
<evidence type="ECO:0000259" key="16">
    <source>
        <dbReference type="Pfam" id="PF00690"/>
    </source>
</evidence>
<reference evidence="17" key="1">
    <citation type="submission" date="2020-05" db="EMBL/GenBank/DDBJ databases">
        <title>Phylogenomic resolution of chytrid fungi.</title>
        <authorList>
            <person name="Stajich J.E."/>
            <person name="Amses K."/>
            <person name="Simmons R."/>
            <person name="Seto K."/>
            <person name="Myers J."/>
            <person name="Bonds A."/>
            <person name="Quandt C.A."/>
            <person name="Barry K."/>
            <person name="Liu P."/>
            <person name="Grigoriev I."/>
            <person name="Longcore J.E."/>
            <person name="James T.Y."/>
        </authorList>
    </citation>
    <scope>NUCLEOTIDE SEQUENCE</scope>
    <source>
        <strain evidence="17">JEL0513</strain>
    </source>
</reference>
<keyword evidence="3" id="KW-0597">Phosphoprotein</keyword>
<keyword evidence="7" id="KW-0067">ATP-binding</keyword>
<dbReference type="InterPro" id="IPR023299">
    <property type="entry name" value="ATPase_P-typ_cyto_dom_N"/>
</dbReference>
<evidence type="ECO:0000256" key="4">
    <source>
        <dbReference type="ARBA" id="ARBA00022692"/>
    </source>
</evidence>
<keyword evidence="8" id="KW-0460">Magnesium</keyword>
<evidence type="ECO:0000256" key="5">
    <source>
        <dbReference type="ARBA" id="ARBA00022723"/>
    </source>
</evidence>
<dbReference type="InterPro" id="IPR004014">
    <property type="entry name" value="ATPase_P-typ_cation-transptr_N"/>
</dbReference>
<gene>
    <name evidence="17" type="ORF">HK100_007208</name>
</gene>
<feature type="domain" description="Cation-transporting P-type ATPase N-terminal" evidence="16">
    <location>
        <begin position="272"/>
        <end position="321"/>
    </location>
</feature>
<comment type="similarity">
    <text evidence="2">Belongs to the cation transport ATPase (P-type) (TC 3.A.3) family. Type V subfamily.</text>
</comment>
<dbReference type="GO" id="GO:0016020">
    <property type="term" value="C:membrane"/>
    <property type="evidence" value="ECO:0007669"/>
    <property type="project" value="UniProtKB-SubCell"/>
</dbReference>
<dbReference type="InterPro" id="IPR018303">
    <property type="entry name" value="ATPase_P-typ_P_site"/>
</dbReference>
<dbReference type="InterPro" id="IPR023214">
    <property type="entry name" value="HAD_sf"/>
</dbReference>
<evidence type="ECO:0000256" key="7">
    <source>
        <dbReference type="ARBA" id="ARBA00022840"/>
    </source>
</evidence>
<dbReference type="InterPro" id="IPR008250">
    <property type="entry name" value="ATPase_P-typ_transduc_dom_A_sf"/>
</dbReference>
<evidence type="ECO:0000256" key="8">
    <source>
        <dbReference type="ARBA" id="ARBA00022842"/>
    </source>
</evidence>
<evidence type="ECO:0000313" key="18">
    <source>
        <dbReference type="Proteomes" id="UP001211907"/>
    </source>
</evidence>
<evidence type="ECO:0000256" key="14">
    <source>
        <dbReference type="SAM" id="Phobius"/>
    </source>
</evidence>